<dbReference type="EMBL" id="QKZL01000047">
    <property type="protein sequence ID" value="PZX10348.1"/>
    <property type="molecule type" value="Genomic_DNA"/>
</dbReference>
<accession>A0A2W7MR28</accession>
<organism evidence="1 2">
    <name type="scientific">Palleronia aestuarii</name>
    <dbReference type="NCBI Taxonomy" id="568105"/>
    <lineage>
        <taxon>Bacteria</taxon>
        <taxon>Pseudomonadati</taxon>
        <taxon>Pseudomonadota</taxon>
        <taxon>Alphaproteobacteria</taxon>
        <taxon>Rhodobacterales</taxon>
        <taxon>Roseobacteraceae</taxon>
        <taxon>Palleronia</taxon>
    </lineage>
</organism>
<evidence type="ECO:0000313" key="1">
    <source>
        <dbReference type="EMBL" id="PZX10348.1"/>
    </source>
</evidence>
<gene>
    <name evidence="1" type="ORF">LX81_04229</name>
</gene>
<reference evidence="1 2" key="1">
    <citation type="submission" date="2018-06" db="EMBL/GenBank/DDBJ databases">
        <title>Genomic Encyclopedia of Archaeal and Bacterial Type Strains, Phase II (KMG-II): from individual species to whole genera.</title>
        <authorList>
            <person name="Goeker M."/>
        </authorList>
    </citation>
    <scope>NUCLEOTIDE SEQUENCE [LARGE SCALE GENOMIC DNA]</scope>
    <source>
        <strain evidence="1 2">DSM 22009</strain>
    </source>
</reference>
<dbReference type="AlphaFoldDB" id="A0A2W7MR28"/>
<evidence type="ECO:0000313" key="2">
    <source>
        <dbReference type="Proteomes" id="UP000248916"/>
    </source>
</evidence>
<dbReference type="Proteomes" id="UP000248916">
    <property type="component" value="Unassembled WGS sequence"/>
</dbReference>
<feature type="non-terminal residue" evidence="1">
    <location>
        <position position="1"/>
    </location>
</feature>
<evidence type="ECO:0008006" key="3">
    <source>
        <dbReference type="Google" id="ProtNLM"/>
    </source>
</evidence>
<comment type="caution">
    <text evidence="1">The sequence shown here is derived from an EMBL/GenBank/DDBJ whole genome shotgun (WGS) entry which is preliminary data.</text>
</comment>
<protein>
    <recommendedName>
        <fullName evidence="3">Transposase</fullName>
    </recommendedName>
</protein>
<keyword evidence="2" id="KW-1185">Reference proteome</keyword>
<name>A0A2W7MR28_9RHOB</name>
<proteinExistence type="predicted"/>
<sequence length="69" mass="7708">TGGAVTRALPRAVRVADRWHLLENVSAAPRTAVRRQMPTIRRAVGATERDPALLTAAEPLQYESFQRRQ</sequence>